<dbReference type="AlphaFoldDB" id="A0ABD5BBY0"/>
<dbReference type="EMBL" id="JAUCQJ010000007">
    <property type="protein sequence ID" value="MDQ8751036.1"/>
    <property type="molecule type" value="Genomic_DNA"/>
</dbReference>
<comment type="caution">
    <text evidence="2">The sequence shown here is derived from an EMBL/GenBank/DDBJ whole genome shotgun (WGS) entry which is preliminary data.</text>
</comment>
<sequence>MKRKILFFTIKSALVLFNTGIFLIATSCSSRENSEIVPEDTNKVSVYINTSVFDNENIINTSIASTGKTIRNSSSSEIIAKERMVYGDVMDALISMEKQKSEQSYKINTSASTSKSGAIAQTTTAMLSGKQFVVRLFNDNNGNRGTLYGEYTLTAGQATPIRVDSGKNYHWIAYSTNENTLPAIAGNVISANDMINKDILYDSGILANTQTGNNYLEIIFKHKASRFHVLMNSQGMFMPMSMTKGTGKISVGNGTGAAFKSLLTTRSFDVLQGEYINTAQLVNEVPLADTNFTNALKDVYMYSSDEVVNIPANSLVIKISNILFKPDHMPGINTHDGLWGYTIPLYFGINNNSFNISRGATYEITAKLLQSGVKFGNTIWAKGPLTNAPSIGANNILAYRITPYNTLNNHSSLFWRWNELAPDGNGSTGPAPASYTEDKDPCMQLYPSGLWRMPTAAEAQEIANADPISTQGWLQPDPGNTSASYFNMSFTPDTGGLQYFYGLRFQFMGYIDNNTRIQENKATINSGDNVIENNAVSTRFWTKDNTGATAKAFVRYANFTAQSGQGVTVSVPNKGLITDMNKKHSLNIRCVRN</sequence>
<dbReference type="Proteomes" id="UP001239265">
    <property type="component" value="Unassembled WGS sequence"/>
</dbReference>
<evidence type="ECO:0008006" key="4">
    <source>
        <dbReference type="Google" id="ProtNLM"/>
    </source>
</evidence>
<organism evidence="2 3">
    <name type="scientific">Elizabethkingia miricola</name>
    <name type="common">Chryseobacterium miricola</name>
    <dbReference type="NCBI Taxonomy" id="172045"/>
    <lineage>
        <taxon>Bacteria</taxon>
        <taxon>Pseudomonadati</taxon>
        <taxon>Bacteroidota</taxon>
        <taxon>Flavobacteriia</taxon>
        <taxon>Flavobacteriales</taxon>
        <taxon>Weeksellaceae</taxon>
        <taxon>Elizabethkingia</taxon>
    </lineage>
</organism>
<feature type="chain" id="PRO_5044878380" description="DUF4906 domain-containing protein" evidence="1">
    <location>
        <begin position="28"/>
        <end position="593"/>
    </location>
</feature>
<dbReference type="PROSITE" id="PS51257">
    <property type="entry name" value="PROKAR_LIPOPROTEIN"/>
    <property type="match status" value="1"/>
</dbReference>
<dbReference type="RefSeq" id="WP_078796140.1">
    <property type="nucleotide sequence ID" value="NZ_JAUCQJ010000007.1"/>
</dbReference>
<keyword evidence="1" id="KW-0732">Signal</keyword>
<name>A0ABD5BBY0_ELIMR</name>
<reference evidence="2 3" key="1">
    <citation type="submission" date="2023-06" db="EMBL/GenBank/DDBJ databases">
        <title>Nosocomial Elizabethkingia miricola genome.</title>
        <authorList>
            <person name="Morgado S."/>
            <person name="Fonseca E."/>
            <person name="Freitas F."/>
            <person name="Vicente A.C."/>
        </authorList>
    </citation>
    <scope>NUCLEOTIDE SEQUENCE [LARGE SCALE GENOMIC DNA]</scope>
    <source>
        <strain evidence="2 3">EM15</strain>
    </source>
</reference>
<evidence type="ECO:0000313" key="2">
    <source>
        <dbReference type="EMBL" id="MDQ8751036.1"/>
    </source>
</evidence>
<feature type="signal peptide" evidence="1">
    <location>
        <begin position="1"/>
        <end position="27"/>
    </location>
</feature>
<accession>A0ABD5BBY0</accession>
<proteinExistence type="predicted"/>
<protein>
    <recommendedName>
        <fullName evidence="4">DUF4906 domain-containing protein</fullName>
    </recommendedName>
</protein>
<evidence type="ECO:0000313" key="3">
    <source>
        <dbReference type="Proteomes" id="UP001239265"/>
    </source>
</evidence>
<gene>
    <name evidence="2" type="ORF">QT385_20440</name>
</gene>
<evidence type="ECO:0000256" key="1">
    <source>
        <dbReference type="SAM" id="SignalP"/>
    </source>
</evidence>